<protein>
    <recommendedName>
        <fullName evidence="4">HTH hxlR-type domain-containing protein</fullName>
    </recommendedName>
</protein>
<evidence type="ECO:0000313" key="6">
    <source>
        <dbReference type="Proteomes" id="UP000256561"/>
    </source>
</evidence>
<evidence type="ECO:0000256" key="1">
    <source>
        <dbReference type="ARBA" id="ARBA00023015"/>
    </source>
</evidence>
<dbReference type="PROSITE" id="PS51118">
    <property type="entry name" value="HTH_HXLR"/>
    <property type="match status" value="1"/>
</dbReference>
<reference evidence="6" key="1">
    <citation type="submission" date="2018-08" db="EMBL/GenBank/DDBJ databases">
        <authorList>
            <person name="Zhang J."/>
            <person name="Du Z.-J."/>
        </authorList>
    </citation>
    <scope>NUCLEOTIDE SEQUENCE [LARGE SCALE GENOMIC DNA]</scope>
    <source>
        <strain evidence="6">KCTC 52655</strain>
    </source>
</reference>
<evidence type="ECO:0000313" key="5">
    <source>
        <dbReference type="EMBL" id="RDV24688.1"/>
    </source>
</evidence>
<dbReference type="InterPro" id="IPR036390">
    <property type="entry name" value="WH_DNA-bd_sf"/>
</dbReference>
<dbReference type="Gene3D" id="1.10.10.10">
    <property type="entry name" value="Winged helix-like DNA-binding domain superfamily/Winged helix DNA-binding domain"/>
    <property type="match status" value="1"/>
</dbReference>
<dbReference type="Pfam" id="PF01638">
    <property type="entry name" value="HxlR"/>
    <property type="match status" value="1"/>
</dbReference>
<evidence type="ECO:0000256" key="2">
    <source>
        <dbReference type="ARBA" id="ARBA00023125"/>
    </source>
</evidence>
<dbReference type="PANTHER" id="PTHR33204">
    <property type="entry name" value="TRANSCRIPTIONAL REGULATOR, MARR FAMILY"/>
    <property type="match status" value="1"/>
</dbReference>
<organism evidence="5 6">
    <name type="scientific">Alteromonas aestuariivivens</name>
    <dbReference type="NCBI Taxonomy" id="1938339"/>
    <lineage>
        <taxon>Bacteria</taxon>
        <taxon>Pseudomonadati</taxon>
        <taxon>Pseudomonadota</taxon>
        <taxon>Gammaproteobacteria</taxon>
        <taxon>Alteromonadales</taxon>
        <taxon>Alteromonadaceae</taxon>
        <taxon>Alteromonas/Salinimonas group</taxon>
        <taxon>Alteromonas</taxon>
    </lineage>
</organism>
<proteinExistence type="predicted"/>
<dbReference type="EMBL" id="QRHA01000009">
    <property type="protein sequence ID" value="RDV24688.1"/>
    <property type="molecule type" value="Genomic_DNA"/>
</dbReference>
<sequence>MQVRTSPNLSPSLLKTRLNTLEENGISFRKAHTGTRRSDYYLTAQGKALGPVLTELSKWGMQWASSGMTNKNNTVEGLMRDICNALKTDALPGCDTTMQFSFPDVTENQRYFINVK</sequence>
<keyword evidence="1" id="KW-0805">Transcription regulation</keyword>
<evidence type="ECO:0000259" key="4">
    <source>
        <dbReference type="PROSITE" id="PS51118"/>
    </source>
</evidence>
<dbReference type="Proteomes" id="UP000256561">
    <property type="component" value="Unassembled WGS sequence"/>
</dbReference>
<keyword evidence="3" id="KW-0804">Transcription</keyword>
<dbReference type="InterPro" id="IPR002577">
    <property type="entry name" value="HTH_HxlR"/>
</dbReference>
<feature type="domain" description="HTH hxlR-type" evidence="4">
    <location>
        <begin position="1"/>
        <end position="68"/>
    </location>
</feature>
<accession>A0A3D8M504</accession>
<name>A0A3D8M504_9ALTE</name>
<comment type="caution">
    <text evidence="5">The sequence shown here is derived from an EMBL/GenBank/DDBJ whole genome shotgun (WGS) entry which is preliminary data.</text>
</comment>
<evidence type="ECO:0000256" key="3">
    <source>
        <dbReference type="ARBA" id="ARBA00023163"/>
    </source>
</evidence>
<keyword evidence="2" id="KW-0238">DNA-binding</keyword>
<dbReference type="InterPro" id="IPR036388">
    <property type="entry name" value="WH-like_DNA-bd_sf"/>
</dbReference>
<dbReference type="RefSeq" id="WP_115593933.1">
    <property type="nucleotide sequence ID" value="NZ_QRHA01000009.1"/>
</dbReference>
<dbReference type="GO" id="GO:0003677">
    <property type="term" value="F:DNA binding"/>
    <property type="evidence" value="ECO:0007669"/>
    <property type="project" value="UniProtKB-KW"/>
</dbReference>
<dbReference type="SUPFAM" id="SSF46785">
    <property type="entry name" value="Winged helix' DNA-binding domain"/>
    <property type="match status" value="1"/>
</dbReference>
<dbReference type="OrthoDB" id="9807069at2"/>
<dbReference type="AlphaFoldDB" id="A0A3D8M504"/>
<keyword evidence="6" id="KW-1185">Reference proteome</keyword>
<gene>
    <name evidence="5" type="ORF">DXV75_13465</name>
</gene>